<evidence type="ECO:0000313" key="7">
    <source>
        <dbReference type="EMBL" id="MBD1601408.1"/>
    </source>
</evidence>
<reference evidence="7 8" key="1">
    <citation type="journal article" date="2020" name="Insects">
        <title>Bacteria Belonging to Pseudomonas typographi sp. nov. from the Bark Beetle Ips typographus Have Genomic Potential to Aid in the Host Ecology.</title>
        <authorList>
            <person name="Peral-Aranega E."/>
            <person name="Saati-Santamaria Z."/>
            <person name="Kolarik M."/>
            <person name="Rivas R."/>
            <person name="Garcia-Fraile P."/>
        </authorList>
    </citation>
    <scope>NUCLEOTIDE SEQUENCE [LARGE SCALE GENOMIC DNA]</scope>
    <source>
        <strain evidence="7 8">CA3A</strain>
    </source>
</reference>
<dbReference type="Proteomes" id="UP000805841">
    <property type="component" value="Unassembled WGS sequence"/>
</dbReference>
<dbReference type="Pfam" id="PF01810">
    <property type="entry name" value="LysE"/>
    <property type="match status" value="1"/>
</dbReference>
<name>A0ABR7Z815_9PSED</name>
<sequence>MFGIVDFPLFLLAVFILNVTPGPDIAYVAGQSIVHGRRAGVMSALGVSIGGCVHTLFCALGLTALLAASPSAFTLIKTAGGLYLVYLGLRTLFARKPAAGSVMPVPRLRETTLLLRGFVTNVTNPKVLLFYVAFFPQFVAAGSPDKTTAFLLLGLVFVASGLAVDATVALVAARASRAVSGRPRVRGWVDRVIGTAFVGLGVRLLLARR</sequence>
<gene>
    <name evidence="7" type="ORF">HAQ05_22285</name>
</gene>
<feature type="transmembrane region" description="Helical" evidence="6">
    <location>
        <begin position="41"/>
        <end position="66"/>
    </location>
</feature>
<accession>A0ABR7Z815</accession>
<keyword evidence="4 6" id="KW-1133">Transmembrane helix</keyword>
<organism evidence="7 8">
    <name type="scientific">Pseudomonas typographi</name>
    <dbReference type="NCBI Taxonomy" id="2715964"/>
    <lineage>
        <taxon>Bacteria</taxon>
        <taxon>Pseudomonadati</taxon>
        <taxon>Pseudomonadota</taxon>
        <taxon>Gammaproteobacteria</taxon>
        <taxon>Pseudomonadales</taxon>
        <taxon>Pseudomonadaceae</taxon>
        <taxon>Pseudomonas</taxon>
    </lineage>
</organism>
<evidence type="ECO:0000256" key="6">
    <source>
        <dbReference type="SAM" id="Phobius"/>
    </source>
</evidence>
<comment type="subcellular location">
    <subcellularLocation>
        <location evidence="1">Cell membrane</location>
        <topology evidence="1">Multi-pass membrane protein</topology>
    </subcellularLocation>
</comment>
<comment type="caution">
    <text evidence="7">The sequence shown here is derived from an EMBL/GenBank/DDBJ whole genome shotgun (WGS) entry which is preliminary data.</text>
</comment>
<evidence type="ECO:0000256" key="1">
    <source>
        <dbReference type="ARBA" id="ARBA00004651"/>
    </source>
</evidence>
<evidence type="ECO:0000256" key="4">
    <source>
        <dbReference type="ARBA" id="ARBA00022989"/>
    </source>
</evidence>
<dbReference type="RefSeq" id="WP_190424655.1">
    <property type="nucleotide sequence ID" value="NZ_JAAOCA010000034.1"/>
</dbReference>
<keyword evidence="8" id="KW-1185">Reference proteome</keyword>
<keyword evidence="3 6" id="KW-0812">Transmembrane</keyword>
<dbReference type="PIRSF" id="PIRSF006324">
    <property type="entry name" value="LeuE"/>
    <property type="match status" value="1"/>
</dbReference>
<dbReference type="PANTHER" id="PTHR30086:SF20">
    <property type="entry name" value="ARGININE EXPORTER PROTEIN ARGO-RELATED"/>
    <property type="match status" value="1"/>
</dbReference>
<feature type="transmembrane region" description="Helical" evidence="6">
    <location>
        <begin position="72"/>
        <end position="93"/>
    </location>
</feature>
<keyword evidence="2" id="KW-1003">Cell membrane</keyword>
<feature type="transmembrane region" description="Helical" evidence="6">
    <location>
        <begin position="149"/>
        <end position="176"/>
    </location>
</feature>
<evidence type="ECO:0000256" key="5">
    <source>
        <dbReference type="ARBA" id="ARBA00023136"/>
    </source>
</evidence>
<dbReference type="PANTHER" id="PTHR30086">
    <property type="entry name" value="ARGININE EXPORTER PROTEIN ARGO"/>
    <property type="match status" value="1"/>
</dbReference>
<dbReference type="EMBL" id="JAAOCA010000034">
    <property type="protein sequence ID" value="MBD1601408.1"/>
    <property type="molecule type" value="Genomic_DNA"/>
</dbReference>
<keyword evidence="5 6" id="KW-0472">Membrane</keyword>
<evidence type="ECO:0000313" key="8">
    <source>
        <dbReference type="Proteomes" id="UP000805841"/>
    </source>
</evidence>
<protein>
    <submittedName>
        <fullName evidence="7">LysE family translocator</fullName>
    </submittedName>
</protein>
<dbReference type="InterPro" id="IPR001123">
    <property type="entry name" value="LeuE-type"/>
</dbReference>
<feature type="transmembrane region" description="Helical" evidence="6">
    <location>
        <begin position="113"/>
        <end position="134"/>
    </location>
</feature>
<proteinExistence type="predicted"/>
<evidence type="ECO:0000256" key="2">
    <source>
        <dbReference type="ARBA" id="ARBA00022475"/>
    </source>
</evidence>
<feature type="transmembrane region" description="Helical" evidence="6">
    <location>
        <begin position="6"/>
        <end position="29"/>
    </location>
</feature>
<evidence type="ECO:0000256" key="3">
    <source>
        <dbReference type="ARBA" id="ARBA00022692"/>
    </source>
</evidence>